<dbReference type="PROSITE" id="PS50865">
    <property type="entry name" value="ZF_MYND_2"/>
    <property type="match status" value="1"/>
</dbReference>
<organism evidence="6 7">
    <name type="scientific">Moniliophthora roreri (strain MCA 2997)</name>
    <name type="common">Cocoa frosty pod rot fungus</name>
    <name type="synonym">Crinipellis roreri</name>
    <dbReference type="NCBI Taxonomy" id="1381753"/>
    <lineage>
        <taxon>Eukaryota</taxon>
        <taxon>Fungi</taxon>
        <taxon>Dikarya</taxon>
        <taxon>Basidiomycota</taxon>
        <taxon>Agaricomycotina</taxon>
        <taxon>Agaricomycetes</taxon>
        <taxon>Agaricomycetidae</taxon>
        <taxon>Agaricales</taxon>
        <taxon>Marasmiineae</taxon>
        <taxon>Marasmiaceae</taxon>
        <taxon>Moniliophthora</taxon>
    </lineage>
</organism>
<comment type="caution">
    <text evidence="6">The sequence shown here is derived from an EMBL/GenBank/DDBJ whole genome shotgun (WGS) entry which is preliminary data.</text>
</comment>
<evidence type="ECO:0000256" key="3">
    <source>
        <dbReference type="ARBA" id="ARBA00022833"/>
    </source>
</evidence>
<evidence type="ECO:0000259" key="5">
    <source>
        <dbReference type="PROSITE" id="PS50865"/>
    </source>
</evidence>
<keyword evidence="2 4" id="KW-0863">Zinc-finger</keyword>
<dbReference type="OrthoDB" id="9922773at2759"/>
<dbReference type="GO" id="GO:0008270">
    <property type="term" value="F:zinc ion binding"/>
    <property type="evidence" value="ECO:0007669"/>
    <property type="project" value="UniProtKB-KW"/>
</dbReference>
<dbReference type="EMBL" id="AWSO01000783">
    <property type="protein sequence ID" value="ESK87450.1"/>
    <property type="molecule type" value="Genomic_DNA"/>
</dbReference>
<keyword evidence="1" id="KW-0479">Metal-binding</keyword>
<dbReference type="HOGENOM" id="CLU_994296_0_0_1"/>
<dbReference type="Pfam" id="PF01753">
    <property type="entry name" value="zf-MYND"/>
    <property type="match status" value="1"/>
</dbReference>
<accession>V2X4R3</accession>
<reference evidence="6 7" key="1">
    <citation type="journal article" date="2014" name="BMC Genomics">
        <title>Genome and secretome analysis of the hemibiotrophic fungal pathogen, Moniliophthora roreri, which causes frosty pod rot disease of cacao: mechanisms of the biotrophic and necrotrophic phases.</title>
        <authorList>
            <person name="Meinhardt L.W."/>
            <person name="Costa G.G.L."/>
            <person name="Thomazella D.P.T."/>
            <person name="Teixeira P.J.P.L."/>
            <person name="Carazzolle M.F."/>
            <person name="Schuster S.C."/>
            <person name="Carlson J.E."/>
            <person name="Guiltinan M.J."/>
            <person name="Mieczkowski P."/>
            <person name="Farmer A."/>
            <person name="Ramaraj T."/>
            <person name="Crozier J."/>
            <person name="Davis R.E."/>
            <person name="Shao J."/>
            <person name="Melnick R.L."/>
            <person name="Pereira G.A.G."/>
            <person name="Bailey B.A."/>
        </authorList>
    </citation>
    <scope>NUCLEOTIDE SEQUENCE [LARGE SCALE GENOMIC DNA]</scope>
    <source>
        <strain evidence="6 7">MCA 2997</strain>
    </source>
</reference>
<evidence type="ECO:0000256" key="2">
    <source>
        <dbReference type="ARBA" id="ARBA00022771"/>
    </source>
</evidence>
<sequence>MYGVVRFLDTEILPASAPEGFPKIIKSGIDEEGQHPKSPAITGPDGIATLLYHIGYPEALKRLLDTQGTEEFNLRVYCRSRVFQDVYIGFVCTVTGRLADHGVRYIIQRDPEQRVGKWVPLSTSDLGSSWDGPEDWIRAQGAAVTKGIWFNQHWDRENIDISWSGMSTSDKESLAAFMQERHVKLAQKRAQREAEEREEMNLIGNSHPNIDTELSELRYRKRQMECRAKCGEKNPGLQCSKCKFARYCSSACQAEDWKYHKTYCGAVHQRFW</sequence>
<dbReference type="SUPFAM" id="SSF144232">
    <property type="entry name" value="HIT/MYND zinc finger-like"/>
    <property type="match status" value="1"/>
</dbReference>
<proteinExistence type="predicted"/>
<evidence type="ECO:0000313" key="6">
    <source>
        <dbReference type="EMBL" id="ESK87450.1"/>
    </source>
</evidence>
<dbReference type="Proteomes" id="UP000017559">
    <property type="component" value="Unassembled WGS sequence"/>
</dbReference>
<feature type="domain" description="MYND-type" evidence="5">
    <location>
        <begin position="227"/>
        <end position="264"/>
    </location>
</feature>
<dbReference type="AlphaFoldDB" id="V2X4R3"/>
<keyword evidence="3" id="KW-0862">Zinc</keyword>
<dbReference type="Gene3D" id="6.10.140.2220">
    <property type="match status" value="1"/>
</dbReference>
<name>V2X4R3_MONRO</name>
<evidence type="ECO:0000256" key="4">
    <source>
        <dbReference type="PROSITE-ProRule" id="PRU00134"/>
    </source>
</evidence>
<evidence type="ECO:0000256" key="1">
    <source>
        <dbReference type="ARBA" id="ARBA00022723"/>
    </source>
</evidence>
<evidence type="ECO:0000313" key="7">
    <source>
        <dbReference type="Proteomes" id="UP000017559"/>
    </source>
</evidence>
<dbReference type="KEGG" id="mrr:Moror_11625"/>
<protein>
    <submittedName>
        <fullName evidence="6">Mynd domain</fullName>
    </submittedName>
</protein>
<keyword evidence="7" id="KW-1185">Reference proteome</keyword>
<gene>
    <name evidence="6" type="ORF">Moror_11625</name>
</gene>
<dbReference type="InterPro" id="IPR002893">
    <property type="entry name" value="Znf_MYND"/>
</dbReference>